<feature type="compositionally biased region" description="Basic and acidic residues" evidence="1">
    <location>
        <begin position="80"/>
        <end position="91"/>
    </location>
</feature>
<feature type="compositionally biased region" description="Basic and acidic residues" evidence="1">
    <location>
        <begin position="110"/>
        <end position="119"/>
    </location>
</feature>
<evidence type="ECO:0008006" key="5">
    <source>
        <dbReference type="Google" id="ProtNLM"/>
    </source>
</evidence>
<feature type="region of interest" description="Disordered" evidence="1">
    <location>
        <begin position="45"/>
        <end position="127"/>
    </location>
</feature>
<evidence type="ECO:0000256" key="1">
    <source>
        <dbReference type="SAM" id="MobiDB-lite"/>
    </source>
</evidence>
<keyword evidence="2" id="KW-0732">Signal</keyword>
<reference evidence="3 4" key="1">
    <citation type="journal article" date="2020" name="Nature">
        <title>Six reference-quality genomes reveal evolution of bat adaptations.</title>
        <authorList>
            <person name="Jebb D."/>
            <person name="Huang Z."/>
            <person name="Pippel M."/>
            <person name="Hughes G.M."/>
            <person name="Lavrichenko K."/>
            <person name="Devanna P."/>
            <person name="Winkler S."/>
            <person name="Jermiin L.S."/>
            <person name="Skirmuntt E.C."/>
            <person name="Katzourakis A."/>
            <person name="Burkitt-Gray L."/>
            <person name="Ray D.A."/>
            <person name="Sullivan K.A.M."/>
            <person name="Roscito J.G."/>
            <person name="Kirilenko B.M."/>
            <person name="Davalos L.M."/>
            <person name="Corthals A.P."/>
            <person name="Power M.L."/>
            <person name="Jones G."/>
            <person name="Ransome R.D."/>
            <person name="Dechmann D.K.N."/>
            <person name="Locatelli A.G."/>
            <person name="Puechmaille S.J."/>
            <person name="Fedrigo O."/>
            <person name="Jarvis E.D."/>
            <person name="Hiller M."/>
            <person name="Vernes S.C."/>
            <person name="Myers E.W."/>
            <person name="Teeling E.C."/>
        </authorList>
    </citation>
    <scope>NUCLEOTIDE SEQUENCE [LARGE SCALE GENOMIC DNA]</scope>
    <source>
        <strain evidence="3">MPipKuh1</strain>
        <tissue evidence="3">Flight muscle</tissue>
    </source>
</reference>
<evidence type="ECO:0000313" key="4">
    <source>
        <dbReference type="Proteomes" id="UP000558488"/>
    </source>
</evidence>
<gene>
    <name evidence="3" type="ORF">mPipKuh1_009800</name>
</gene>
<keyword evidence="4" id="KW-1185">Reference proteome</keyword>
<feature type="chain" id="PRO_5029829653" description="Secreted protein" evidence="2">
    <location>
        <begin position="26"/>
        <end position="127"/>
    </location>
</feature>
<organism evidence="3 4">
    <name type="scientific">Pipistrellus kuhlii</name>
    <name type="common">Kuhl's pipistrelle</name>
    <dbReference type="NCBI Taxonomy" id="59472"/>
    <lineage>
        <taxon>Eukaryota</taxon>
        <taxon>Metazoa</taxon>
        <taxon>Chordata</taxon>
        <taxon>Craniata</taxon>
        <taxon>Vertebrata</taxon>
        <taxon>Euteleostomi</taxon>
        <taxon>Mammalia</taxon>
        <taxon>Eutheria</taxon>
        <taxon>Laurasiatheria</taxon>
        <taxon>Chiroptera</taxon>
        <taxon>Yangochiroptera</taxon>
        <taxon>Vespertilionidae</taxon>
        <taxon>Pipistrellus</taxon>
    </lineage>
</organism>
<proteinExistence type="predicted"/>
<protein>
    <recommendedName>
        <fullName evidence="5">Secreted protein</fullName>
    </recommendedName>
</protein>
<comment type="caution">
    <text evidence="3">The sequence shown here is derived from an EMBL/GenBank/DDBJ whole genome shotgun (WGS) entry which is preliminary data.</text>
</comment>
<accession>A0A7J7SMW4</accession>
<sequence>MTMQGCRALIRRALLFLAAARTVIAPTNEAGLREPRLLLGGGRARGWAGTSARVSQQTPPMRLQRRRGGRCSGVSQHRARLTDRHLPEQRHVPPLPIGRFPQHSSPAGRLGERPIRQEELGPAFPYQ</sequence>
<evidence type="ECO:0000256" key="2">
    <source>
        <dbReference type="SAM" id="SignalP"/>
    </source>
</evidence>
<dbReference type="Proteomes" id="UP000558488">
    <property type="component" value="Unassembled WGS sequence"/>
</dbReference>
<feature type="signal peptide" evidence="2">
    <location>
        <begin position="1"/>
        <end position="25"/>
    </location>
</feature>
<name>A0A7J7SMW4_PIPKU</name>
<dbReference type="AlphaFoldDB" id="A0A7J7SMW4"/>
<evidence type="ECO:0000313" key="3">
    <source>
        <dbReference type="EMBL" id="KAF6289635.1"/>
    </source>
</evidence>
<dbReference type="EMBL" id="JACAGB010000039">
    <property type="protein sequence ID" value="KAF6289635.1"/>
    <property type="molecule type" value="Genomic_DNA"/>
</dbReference>